<protein>
    <recommendedName>
        <fullName evidence="4">Response regulatory domain-containing protein</fullName>
    </recommendedName>
</protein>
<dbReference type="EMBL" id="LPWG01000002">
    <property type="protein sequence ID" value="ODS01078.1"/>
    <property type="molecule type" value="Genomic_DNA"/>
</dbReference>
<dbReference type="AlphaFoldDB" id="A0A1E3W5I3"/>
<accession>A0A1E3W5I3</accession>
<feature type="domain" description="Response regulatory" evidence="4">
    <location>
        <begin position="21"/>
        <end position="143"/>
    </location>
</feature>
<dbReference type="Pfam" id="PF00072">
    <property type="entry name" value="Response_reg"/>
    <property type="match status" value="1"/>
</dbReference>
<dbReference type="STRING" id="1774968.AUC68_11895"/>
<keyword evidence="2" id="KW-0902">Two-component regulatory system</keyword>
<dbReference type="InterPro" id="IPR001789">
    <property type="entry name" value="Sig_transdc_resp-reg_receiver"/>
</dbReference>
<evidence type="ECO:0000313" key="5">
    <source>
        <dbReference type="EMBL" id="ODS01078.1"/>
    </source>
</evidence>
<sequence>MTRLKGAHPAGGRARPAAGLAILLAEDNDINALLARTVLEKAGATVSHARDGADAITKAKNALETGRGFDLVLMDIHMPDMDGMESAARIRALYVAGAEPGDGRPPIVALTANALAEDRAAYLAAGLTTTSRNRLKRGTWRVSSRAGWATASRPGRGRHRR</sequence>
<gene>
    <name evidence="5" type="ORF">AUC68_11895</name>
</gene>
<dbReference type="InterPro" id="IPR011006">
    <property type="entry name" value="CheY-like_superfamily"/>
</dbReference>
<evidence type="ECO:0000256" key="2">
    <source>
        <dbReference type="ARBA" id="ARBA00023012"/>
    </source>
</evidence>
<dbReference type="SUPFAM" id="SSF52172">
    <property type="entry name" value="CheY-like"/>
    <property type="match status" value="1"/>
</dbReference>
<dbReference type="PANTHER" id="PTHR45339:SF1">
    <property type="entry name" value="HYBRID SIGNAL TRANSDUCTION HISTIDINE KINASE J"/>
    <property type="match status" value="1"/>
</dbReference>
<dbReference type="CDD" id="cd17546">
    <property type="entry name" value="REC_hyHK_CKI1_RcsC-like"/>
    <property type="match status" value="1"/>
</dbReference>
<feature type="modified residue" description="4-aspartylphosphate" evidence="3">
    <location>
        <position position="75"/>
    </location>
</feature>
<evidence type="ECO:0000259" key="4">
    <source>
        <dbReference type="PROSITE" id="PS50110"/>
    </source>
</evidence>
<dbReference type="GO" id="GO:0000160">
    <property type="term" value="P:phosphorelay signal transduction system"/>
    <property type="evidence" value="ECO:0007669"/>
    <property type="project" value="UniProtKB-KW"/>
</dbReference>
<evidence type="ECO:0000313" key="6">
    <source>
        <dbReference type="Proteomes" id="UP000094501"/>
    </source>
</evidence>
<comment type="caution">
    <text evidence="5">The sequence shown here is derived from an EMBL/GenBank/DDBJ whole genome shotgun (WGS) entry which is preliminary data.</text>
</comment>
<evidence type="ECO:0000256" key="1">
    <source>
        <dbReference type="ARBA" id="ARBA00022553"/>
    </source>
</evidence>
<evidence type="ECO:0000256" key="3">
    <source>
        <dbReference type="PROSITE-ProRule" id="PRU00169"/>
    </source>
</evidence>
<reference evidence="5 6" key="1">
    <citation type="journal article" date="2016" name="Environ. Microbiol.">
        <title>New Methyloceanibacter diversity from North Sea sediments includes methanotroph containing solely the soluble methane monooxygenase.</title>
        <authorList>
            <person name="Vekeman B."/>
            <person name="Kerckhof F.M."/>
            <person name="Cremers G."/>
            <person name="de Vos P."/>
            <person name="Vandamme P."/>
            <person name="Boon N."/>
            <person name="Op den Camp H.J."/>
            <person name="Heylen K."/>
        </authorList>
    </citation>
    <scope>NUCLEOTIDE SEQUENCE [LARGE SCALE GENOMIC DNA]</scope>
    <source>
        <strain evidence="5 6">R-67174</strain>
    </source>
</reference>
<dbReference type="SMART" id="SM00448">
    <property type="entry name" value="REC"/>
    <property type="match status" value="1"/>
</dbReference>
<dbReference type="RefSeq" id="WP_069435923.1">
    <property type="nucleotide sequence ID" value="NZ_LPWG01000002.1"/>
</dbReference>
<proteinExistence type="predicted"/>
<dbReference type="PROSITE" id="PS50110">
    <property type="entry name" value="RESPONSE_REGULATORY"/>
    <property type="match status" value="1"/>
</dbReference>
<keyword evidence="1 3" id="KW-0597">Phosphoprotein</keyword>
<dbReference type="PANTHER" id="PTHR45339">
    <property type="entry name" value="HYBRID SIGNAL TRANSDUCTION HISTIDINE KINASE J"/>
    <property type="match status" value="1"/>
</dbReference>
<dbReference type="Proteomes" id="UP000094501">
    <property type="component" value="Unassembled WGS sequence"/>
</dbReference>
<dbReference type="Gene3D" id="3.40.50.2300">
    <property type="match status" value="1"/>
</dbReference>
<organism evidence="5 6">
    <name type="scientific">Methyloceanibacter methanicus</name>
    <dbReference type="NCBI Taxonomy" id="1774968"/>
    <lineage>
        <taxon>Bacteria</taxon>
        <taxon>Pseudomonadati</taxon>
        <taxon>Pseudomonadota</taxon>
        <taxon>Alphaproteobacteria</taxon>
        <taxon>Hyphomicrobiales</taxon>
        <taxon>Hyphomicrobiaceae</taxon>
        <taxon>Methyloceanibacter</taxon>
    </lineage>
</organism>
<keyword evidence="6" id="KW-1185">Reference proteome</keyword>
<name>A0A1E3W5I3_9HYPH</name>